<dbReference type="InterPro" id="IPR003825">
    <property type="entry name" value="Colicin-V_CvpA"/>
</dbReference>
<name>A0A5P2G8A6_9BACT</name>
<feature type="transmembrane region" description="Helical" evidence="5">
    <location>
        <begin position="102"/>
        <end position="120"/>
    </location>
</feature>
<evidence type="ECO:0000256" key="1">
    <source>
        <dbReference type="ARBA" id="ARBA00004141"/>
    </source>
</evidence>
<dbReference type="AlphaFoldDB" id="A0A5P2G8A6"/>
<dbReference type="PANTHER" id="PTHR37306">
    <property type="entry name" value="COLICIN V PRODUCTION PROTEIN"/>
    <property type="match status" value="1"/>
</dbReference>
<evidence type="ECO:0000313" key="7">
    <source>
        <dbReference type="Proteomes" id="UP000292424"/>
    </source>
</evidence>
<dbReference type="OrthoDB" id="1492026at2"/>
<evidence type="ECO:0000313" key="6">
    <source>
        <dbReference type="EMBL" id="QES89990.1"/>
    </source>
</evidence>
<comment type="subcellular location">
    <subcellularLocation>
        <location evidence="1">Membrane</location>
        <topology evidence="1">Multi-pass membrane protein</topology>
    </subcellularLocation>
</comment>
<gene>
    <name evidence="6" type="ORF">E0W69_015420</name>
</gene>
<dbReference type="Pfam" id="PF02674">
    <property type="entry name" value="Colicin_V"/>
    <property type="match status" value="1"/>
</dbReference>
<feature type="transmembrane region" description="Helical" evidence="5">
    <location>
        <begin position="23"/>
        <end position="45"/>
    </location>
</feature>
<reference evidence="6 7" key="1">
    <citation type="submission" date="2019-09" db="EMBL/GenBank/DDBJ databases">
        <title>Complete genome sequence of Arachidicoccus sp. B3-10 isolated from apple orchard soil.</title>
        <authorList>
            <person name="Kim H.S."/>
            <person name="Han K.-I."/>
            <person name="Suh M.K."/>
            <person name="Lee K.C."/>
            <person name="Eom M.K."/>
            <person name="Kim J.-S."/>
            <person name="Kang S.W."/>
            <person name="Sin Y."/>
            <person name="Lee J.-S."/>
        </authorList>
    </citation>
    <scope>NUCLEOTIDE SEQUENCE [LARGE SCALE GENOMIC DNA]</scope>
    <source>
        <strain evidence="6 7">B3-10</strain>
    </source>
</reference>
<keyword evidence="3 5" id="KW-1133">Transmembrane helix</keyword>
<organism evidence="6 7">
    <name type="scientific">Rhizosphaericola mali</name>
    <dbReference type="NCBI Taxonomy" id="2545455"/>
    <lineage>
        <taxon>Bacteria</taxon>
        <taxon>Pseudomonadati</taxon>
        <taxon>Bacteroidota</taxon>
        <taxon>Chitinophagia</taxon>
        <taxon>Chitinophagales</taxon>
        <taxon>Chitinophagaceae</taxon>
        <taxon>Rhizosphaericola</taxon>
    </lineage>
</organism>
<dbReference type="EMBL" id="CP044016">
    <property type="protein sequence ID" value="QES89990.1"/>
    <property type="molecule type" value="Genomic_DNA"/>
</dbReference>
<evidence type="ECO:0000256" key="4">
    <source>
        <dbReference type="ARBA" id="ARBA00023136"/>
    </source>
</evidence>
<evidence type="ECO:0000256" key="2">
    <source>
        <dbReference type="ARBA" id="ARBA00022692"/>
    </source>
</evidence>
<feature type="transmembrane region" description="Helical" evidence="5">
    <location>
        <begin position="57"/>
        <end position="81"/>
    </location>
</feature>
<dbReference type="GO" id="GO:0009403">
    <property type="term" value="P:toxin biosynthetic process"/>
    <property type="evidence" value="ECO:0007669"/>
    <property type="project" value="InterPro"/>
</dbReference>
<dbReference type="PANTHER" id="PTHR37306:SF1">
    <property type="entry name" value="COLICIN V PRODUCTION PROTEIN"/>
    <property type="match status" value="1"/>
</dbReference>
<sequence length="171" mass="19111">MIIDIITLLLIVMAIYKGWKKGLVVAICSFFALYLGLLIALRFSASVSAYFQSKGETAVWLPFIVFLLLIIVTIFMVRLIANTISKVMRAIMLGWLNRIGGILLYGLGYIAIFSMLLFYANGLHLISDNVKIHSYTFAAVCDLGPTSVHLFEKIIPIFGDMLSQLKNGFHK</sequence>
<dbReference type="GO" id="GO:0016020">
    <property type="term" value="C:membrane"/>
    <property type="evidence" value="ECO:0007669"/>
    <property type="project" value="UniProtKB-SubCell"/>
</dbReference>
<keyword evidence="4 5" id="KW-0472">Membrane</keyword>
<keyword evidence="2 5" id="KW-0812">Transmembrane</keyword>
<dbReference type="RefSeq" id="WP_131330946.1">
    <property type="nucleotide sequence ID" value="NZ_CP044016.1"/>
</dbReference>
<evidence type="ECO:0000256" key="3">
    <source>
        <dbReference type="ARBA" id="ARBA00022989"/>
    </source>
</evidence>
<dbReference type="Proteomes" id="UP000292424">
    <property type="component" value="Chromosome"/>
</dbReference>
<accession>A0A5P2G8A6</accession>
<proteinExistence type="predicted"/>
<evidence type="ECO:0000256" key="5">
    <source>
        <dbReference type="SAM" id="Phobius"/>
    </source>
</evidence>
<protein>
    <submittedName>
        <fullName evidence="6">CvpA family protein</fullName>
    </submittedName>
</protein>
<keyword evidence="7" id="KW-1185">Reference proteome</keyword>
<dbReference type="KEGG" id="arac:E0W69_015420"/>